<evidence type="ECO:0000313" key="3">
    <source>
        <dbReference type="EMBL" id="SHO52617.1"/>
    </source>
</evidence>
<feature type="transmembrane region" description="Helical" evidence="1">
    <location>
        <begin position="48"/>
        <end position="71"/>
    </location>
</feature>
<dbReference type="Pfam" id="PF01882">
    <property type="entry name" value="DUF58"/>
    <property type="match status" value="1"/>
</dbReference>
<keyword evidence="1" id="KW-0472">Membrane</keyword>
<dbReference type="InterPro" id="IPR002881">
    <property type="entry name" value="DUF58"/>
</dbReference>
<dbReference type="PANTHER" id="PTHR34351:SF1">
    <property type="entry name" value="SLR1927 PROTEIN"/>
    <property type="match status" value="1"/>
</dbReference>
<evidence type="ECO:0000313" key="4">
    <source>
        <dbReference type="Proteomes" id="UP000184603"/>
    </source>
</evidence>
<protein>
    <submittedName>
        <fullName evidence="3">Uncharacterized conserved protein, DUF58 family, contains vWF domain</fullName>
    </submittedName>
</protein>
<dbReference type="STRING" id="1121416.SAMN02745220_04650"/>
<name>A0A1M7YJ15_9BACT</name>
<evidence type="ECO:0000259" key="2">
    <source>
        <dbReference type="Pfam" id="PF01882"/>
    </source>
</evidence>
<sequence length="447" mass="49796">MSSKLYRYYRFSNTVKRRLYQRMSPAGRLLLTFSLLAILFGFNTRLTMIYQLASLAVALLLVSFPLSIFCVPAIKVRRMLPDTCTAGDKMTYLLQLKNSCSKPSAGIFYTELPQTITPSYKEFASAVEDGESNRNAFDRKLGYYRWLWLIERKAGAKFVPISLPVVSPGETINVEVSFVPLRRGYIRLSGYSLHRLEPFGLFKNEVQISDAKRILVLPRLYPVVHGELSGSRKYHQGGLISAASYGESGEFVALREYRQGDPVKHIDWKSTARVGNAIVRQYQEEYFSRLGVLLDTFTNTANDVFEDAVSVAASIIAKHDAGCCHIDLLFACDRCVSSVSMGRGEAGSQGMLEVLACITPCSTGSFEDLTKMVFGHADGLSGLILVLIDLDEQRKNLIDYLASNNIPHSIILVSSERDRSTLQLQNISSPNAVIFDTSNPVKVVHLP</sequence>
<gene>
    <name evidence="3" type="ORF">SAMN02745220_04650</name>
</gene>
<organism evidence="3 4">
    <name type="scientific">Desulfopila aestuarii DSM 18488</name>
    <dbReference type="NCBI Taxonomy" id="1121416"/>
    <lineage>
        <taxon>Bacteria</taxon>
        <taxon>Pseudomonadati</taxon>
        <taxon>Thermodesulfobacteriota</taxon>
        <taxon>Desulfobulbia</taxon>
        <taxon>Desulfobulbales</taxon>
        <taxon>Desulfocapsaceae</taxon>
        <taxon>Desulfopila</taxon>
    </lineage>
</organism>
<feature type="domain" description="DUF58" evidence="2">
    <location>
        <begin position="254"/>
        <end position="389"/>
    </location>
</feature>
<dbReference type="Proteomes" id="UP000184603">
    <property type="component" value="Unassembled WGS sequence"/>
</dbReference>
<keyword evidence="4" id="KW-1185">Reference proteome</keyword>
<reference evidence="3 4" key="1">
    <citation type="submission" date="2016-12" db="EMBL/GenBank/DDBJ databases">
        <authorList>
            <person name="Song W.-J."/>
            <person name="Kurnit D.M."/>
        </authorList>
    </citation>
    <scope>NUCLEOTIDE SEQUENCE [LARGE SCALE GENOMIC DNA]</scope>
    <source>
        <strain evidence="3 4">DSM 18488</strain>
    </source>
</reference>
<accession>A0A1M7YJ15</accession>
<feature type="transmembrane region" description="Helical" evidence="1">
    <location>
        <begin position="26"/>
        <end position="42"/>
    </location>
</feature>
<keyword evidence="1" id="KW-0812">Transmembrane</keyword>
<dbReference type="PANTHER" id="PTHR34351">
    <property type="entry name" value="SLR1927 PROTEIN-RELATED"/>
    <property type="match status" value="1"/>
</dbReference>
<keyword evidence="1" id="KW-1133">Transmembrane helix</keyword>
<evidence type="ECO:0000256" key="1">
    <source>
        <dbReference type="SAM" id="Phobius"/>
    </source>
</evidence>
<dbReference type="EMBL" id="FRFE01000038">
    <property type="protein sequence ID" value="SHO52617.1"/>
    <property type="molecule type" value="Genomic_DNA"/>
</dbReference>
<dbReference type="AlphaFoldDB" id="A0A1M7YJ15"/>
<proteinExistence type="predicted"/>